<gene>
    <name evidence="2" type="ORF">K505DRAFT_229748</name>
</gene>
<dbReference type="AlphaFoldDB" id="A0A6A6XUT1"/>
<evidence type="ECO:0000256" key="1">
    <source>
        <dbReference type="SAM" id="MobiDB-lite"/>
    </source>
</evidence>
<reference evidence="2" key="1">
    <citation type="journal article" date="2020" name="Stud. Mycol.">
        <title>101 Dothideomycetes genomes: a test case for predicting lifestyles and emergence of pathogens.</title>
        <authorList>
            <person name="Haridas S."/>
            <person name="Albert R."/>
            <person name="Binder M."/>
            <person name="Bloem J."/>
            <person name="Labutti K."/>
            <person name="Salamov A."/>
            <person name="Andreopoulos B."/>
            <person name="Baker S."/>
            <person name="Barry K."/>
            <person name="Bills G."/>
            <person name="Bluhm B."/>
            <person name="Cannon C."/>
            <person name="Castanera R."/>
            <person name="Culley D."/>
            <person name="Daum C."/>
            <person name="Ezra D."/>
            <person name="Gonzalez J."/>
            <person name="Henrissat B."/>
            <person name="Kuo A."/>
            <person name="Liang C."/>
            <person name="Lipzen A."/>
            <person name="Lutzoni F."/>
            <person name="Magnuson J."/>
            <person name="Mondo S."/>
            <person name="Nolan M."/>
            <person name="Ohm R."/>
            <person name="Pangilinan J."/>
            <person name="Park H.-J."/>
            <person name="Ramirez L."/>
            <person name="Alfaro M."/>
            <person name="Sun H."/>
            <person name="Tritt A."/>
            <person name="Yoshinaga Y."/>
            <person name="Zwiers L.-H."/>
            <person name="Turgeon B."/>
            <person name="Goodwin S."/>
            <person name="Spatafora J."/>
            <person name="Crous P."/>
            <person name="Grigoriev I."/>
        </authorList>
    </citation>
    <scope>NUCLEOTIDE SEQUENCE</scope>
    <source>
        <strain evidence="2">CBS 109.77</strain>
    </source>
</reference>
<proteinExistence type="predicted"/>
<dbReference type="Proteomes" id="UP000799757">
    <property type="component" value="Unassembled WGS sequence"/>
</dbReference>
<accession>A0A6A6XUT1</accession>
<evidence type="ECO:0000313" key="3">
    <source>
        <dbReference type="Proteomes" id="UP000799757"/>
    </source>
</evidence>
<name>A0A6A6XUT1_9PLEO</name>
<dbReference type="EMBL" id="MU001754">
    <property type="protein sequence ID" value="KAF2800018.1"/>
    <property type="molecule type" value="Genomic_DNA"/>
</dbReference>
<evidence type="ECO:0000313" key="2">
    <source>
        <dbReference type="EMBL" id="KAF2800018.1"/>
    </source>
</evidence>
<organism evidence="2 3">
    <name type="scientific">Melanomma pulvis-pyrius CBS 109.77</name>
    <dbReference type="NCBI Taxonomy" id="1314802"/>
    <lineage>
        <taxon>Eukaryota</taxon>
        <taxon>Fungi</taxon>
        <taxon>Dikarya</taxon>
        <taxon>Ascomycota</taxon>
        <taxon>Pezizomycotina</taxon>
        <taxon>Dothideomycetes</taxon>
        <taxon>Pleosporomycetidae</taxon>
        <taxon>Pleosporales</taxon>
        <taxon>Melanommataceae</taxon>
        <taxon>Melanomma</taxon>
    </lineage>
</organism>
<sequence length="132" mass="14804">MPGEFVASPRDPFSSQPIAFSRSHAQAQASKDSMSKDVEAQGQPRPSLESLDSIAQQKQSAESSSPQKPSIRSALHKARRKLSSSGKDRQVLAGSEEEFEKQKQKEIEMAKRTEEYEKFNLKDKVNYMQMNG</sequence>
<keyword evidence="3" id="KW-1185">Reference proteome</keyword>
<feature type="region of interest" description="Disordered" evidence="1">
    <location>
        <begin position="1"/>
        <end position="105"/>
    </location>
</feature>
<feature type="compositionally biased region" description="Polar residues" evidence="1">
    <location>
        <begin position="53"/>
        <end position="70"/>
    </location>
</feature>
<protein>
    <submittedName>
        <fullName evidence="2">Uncharacterized protein</fullName>
    </submittedName>
</protein>
<feature type="compositionally biased region" description="Polar residues" evidence="1">
    <location>
        <begin position="13"/>
        <end position="32"/>
    </location>
</feature>